<keyword evidence="3" id="KW-1185">Reference proteome</keyword>
<evidence type="ECO:0000313" key="3">
    <source>
        <dbReference type="Proteomes" id="UP000679725"/>
    </source>
</evidence>
<gene>
    <name evidence="2" type="ORF">DYBT9623_05365</name>
</gene>
<accession>A0ABN7RKT1</accession>
<sequence length="287" mass="32963">MFSPICNENLNITASETGGNTGSCGQLTDYLEKENQKLGKKELWFDQGRDDIGPDQVKTGIDQNVAKLKKAEAKFYLINISPSGKELDHIGNDPQKLKAFAREVMKEYAENFNKGLSEQDIKYYGKIEYNRYYTHEDPEVKQGIRKRGQAKEGQQMHAQLIVSRKTADNGRLISPMTNHRGSNAGHSQKFGQFDRLDFTERCEKAFDRTFGYERELTETFQYRKVMLNGTAMQRADMIVADRNHQAKQAKEQTQAFEQNKGEKKDLAQQPEIKPRQEQKKRGFGFGM</sequence>
<dbReference type="Pfam" id="PF18976">
    <property type="entry name" value="DUF5712"/>
    <property type="match status" value="1"/>
</dbReference>
<evidence type="ECO:0008006" key="4">
    <source>
        <dbReference type="Google" id="ProtNLM"/>
    </source>
</evidence>
<evidence type="ECO:0000256" key="1">
    <source>
        <dbReference type="SAM" id="MobiDB-lite"/>
    </source>
</evidence>
<evidence type="ECO:0000313" key="2">
    <source>
        <dbReference type="EMBL" id="CAG5074678.1"/>
    </source>
</evidence>
<proteinExistence type="predicted"/>
<dbReference type="RefSeq" id="WP_215236587.1">
    <property type="nucleotide sequence ID" value="NZ_CAJRAU010000012.1"/>
</dbReference>
<comment type="caution">
    <text evidence="2">The sequence shown here is derived from an EMBL/GenBank/DDBJ whole genome shotgun (WGS) entry which is preliminary data.</text>
</comment>
<name>A0ABN7RKT1_9BACT</name>
<organism evidence="2 3">
    <name type="scientific">Dyadobacter linearis</name>
    <dbReference type="NCBI Taxonomy" id="2823330"/>
    <lineage>
        <taxon>Bacteria</taxon>
        <taxon>Pseudomonadati</taxon>
        <taxon>Bacteroidota</taxon>
        <taxon>Cytophagia</taxon>
        <taxon>Cytophagales</taxon>
        <taxon>Spirosomataceae</taxon>
        <taxon>Dyadobacter</taxon>
    </lineage>
</organism>
<protein>
    <recommendedName>
        <fullName evidence="4">Mobilization protein</fullName>
    </recommendedName>
</protein>
<feature type="compositionally biased region" description="Basic and acidic residues" evidence="1">
    <location>
        <begin position="259"/>
        <end position="280"/>
    </location>
</feature>
<dbReference type="Proteomes" id="UP000679725">
    <property type="component" value="Unassembled WGS sequence"/>
</dbReference>
<dbReference type="InterPro" id="IPR043766">
    <property type="entry name" value="BfmA-like"/>
</dbReference>
<dbReference type="EMBL" id="CAJRAU010000012">
    <property type="protein sequence ID" value="CAG5074678.1"/>
    <property type="molecule type" value="Genomic_DNA"/>
</dbReference>
<feature type="region of interest" description="Disordered" evidence="1">
    <location>
        <begin position="245"/>
        <end position="287"/>
    </location>
</feature>
<reference evidence="2 3" key="1">
    <citation type="submission" date="2021-04" db="EMBL/GenBank/DDBJ databases">
        <authorList>
            <person name="Rodrigo-Torres L."/>
            <person name="Arahal R. D."/>
            <person name="Lucena T."/>
        </authorList>
    </citation>
    <scope>NUCLEOTIDE SEQUENCE [LARGE SCALE GENOMIC DNA]</scope>
    <source>
        <strain evidence="2 3">CECT 9623</strain>
    </source>
</reference>